<evidence type="ECO:0000313" key="2">
    <source>
        <dbReference type="EMBL" id="KNG95305.1"/>
    </source>
</evidence>
<organism evidence="2 3">
    <name type="scientific">Pseudaestuariivita atlantica</name>
    <dbReference type="NCBI Taxonomy" id="1317121"/>
    <lineage>
        <taxon>Bacteria</taxon>
        <taxon>Pseudomonadati</taxon>
        <taxon>Pseudomonadota</taxon>
        <taxon>Alphaproteobacteria</taxon>
        <taxon>Rhodobacterales</taxon>
        <taxon>Paracoccaceae</taxon>
        <taxon>Pseudaestuariivita</taxon>
    </lineage>
</organism>
<keyword evidence="3" id="KW-1185">Reference proteome</keyword>
<keyword evidence="1" id="KW-0472">Membrane</keyword>
<gene>
    <name evidence="2" type="ORF">ATO11_01355</name>
</gene>
<feature type="transmembrane region" description="Helical" evidence="1">
    <location>
        <begin position="53"/>
        <end position="72"/>
    </location>
</feature>
<keyword evidence="1" id="KW-0812">Transmembrane</keyword>
<sequence>MAITETFSKPRSAEPVEVPVVPYLARFVGVVFLAAAVGLWIAPGANWAAELALLKLGLTCFFAITGALSLTIRRR</sequence>
<dbReference type="EMBL" id="AQQZ01000001">
    <property type="protein sequence ID" value="KNG95305.1"/>
    <property type="molecule type" value="Genomic_DNA"/>
</dbReference>
<evidence type="ECO:0000256" key="1">
    <source>
        <dbReference type="SAM" id="Phobius"/>
    </source>
</evidence>
<dbReference type="Proteomes" id="UP000036938">
    <property type="component" value="Unassembled WGS sequence"/>
</dbReference>
<keyword evidence="1" id="KW-1133">Transmembrane helix</keyword>
<feature type="transmembrane region" description="Helical" evidence="1">
    <location>
        <begin position="20"/>
        <end position="41"/>
    </location>
</feature>
<comment type="caution">
    <text evidence="2">The sequence shown here is derived from an EMBL/GenBank/DDBJ whole genome shotgun (WGS) entry which is preliminary data.</text>
</comment>
<dbReference type="RefSeq" id="WP_050529026.1">
    <property type="nucleotide sequence ID" value="NZ_AQQZ01000001.1"/>
</dbReference>
<dbReference type="STRING" id="1317121.ATO11_01355"/>
<proteinExistence type="predicted"/>
<protein>
    <submittedName>
        <fullName evidence="2">Uncharacterized protein</fullName>
    </submittedName>
</protein>
<accession>A0A0L1JU71</accession>
<name>A0A0L1JU71_9RHOB</name>
<reference evidence="2 3" key="1">
    <citation type="journal article" date="2015" name="Int. J. Syst. Evol. Microbiol.">
        <title>Aestuariivita atlantica sp. nov., isolated from deep sea sediment of the Atlantic Ocean.</title>
        <authorList>
            <person name="Li G."/>
            <person name="Lai Q."/>
            <person name="Du Y."/>
            <person name="Liu X."/>
            <person name="Sun F."/>
            <person name="Shao Z."/>
        </authorList>
    </citation>
    <scope>NUCLEOTIDE SEQUENCE [LARGE SCALE GENOMIC DNA]</scope>
    <source>
        <strain evidence="2 3">22II-S11-z3</strain>
    </source>
</reference>
<dbReference type="AlphaFoldDB" id="A0A0L1JU71"/>
<evidence type="ECO:0000313" key="3">
    <source>
        <dbReference type="Proteomes" id="UP000036938"/>
    </source>
</evidence>